<comment type="caution">
    <text evidence="2">The sequence shown here is derived from an EMBL/GenBank/DDBJ whole genome shotgun (WGS) entry which is preliminary data.</text>
</comment>
<keyword evidence="3" id="KW-1185">Reference proteome</keyword>
<dbReference type="AlphaFoldDB" id="A0A6B0SML0"/>
<keyword evidence="1" id="KW-0472">Membrane</keyword>
<dbReference type="Proteomes" id="UP000471521">
    <property type="component" value="Unassembled WGS sequence"/>
</dbReference>
<reference evidence="2 3" key="1">
    <citation type="submission" date="2019-12" db="EMBL/GenBank/DDBJ databases">
        <title>Isolation and characterization of three novel carbon monoxide-oxidizing members of Halobacteria from salione crusts and soils.</title>
        <authorList>
            <person name="Myers M.R."/>
            <person name="King G.M."/>
        </authorList>
    </citation>
    <scope>NUCLEOTIDE SEQUENCE [LARGE SCALE GENOMIC DNA]</scope>
    <source>
        <strain evidence="2 3">PCN9</strain>
    </source>
</reference>
<evidence type="ECO:0000313" key="2">
    <source>
        <dbReference type="EMBL" id="MXR22447.1"/>
    </source>
</evidence>
<sequence length="107" mass="11127">MPSATDASHDTTASSLFYDKLLDYLLVALLVVGWIGVTALTEIDRSFADEIARDVVTNSETPLGLSEQALAAGTPKLAVFVVFAVLVYVAVDVVFAALGGLLAGLLA</sequence>
<proteinExistence type="predicted"/>
<gene>
    <name evidence="2" type="ORF">GRX66_18355</name>
</gene>
<organism evidence="2 3">
    <name type="scientific">Halobacterium bonnevillei</name>
    <dbReference type="NCBI Taxonomy" id="2692200"/>
    <lineage>
        <taxon>Archaea</taxon>
        <taxon>Methanobacteriati</taxon>
        <taxon>Methanobacteriota</taxon>
        <taxon>Stenosarchaea group</taxon>
        <taxon>Halobacteria</taxon>
        <taxon>Halobacteriales</taxon>
        <taxon>Halobacteriaceae</taxon>
        <taxon>Halobacterium</taxon>
    </lineage>
</organism>
<keyword evidence="1" id="KW-0812">Transmembrane</keyword>
<accession>A0A6B0SML0</accession>
<dbReference type="EMBL" id="WUUU01000284">
    <property type="protein sequence ID" value="MXR22447.1"/>
    <property type="molecule type" value="Genomic_DNA"/>
</dbReference>
<dbReference type="RefSeq" id="WP_159527771.1">
    <property type="nucleotide sequence ID" value="NZ_WUUU01000284.1"/>
</dbReference>
<evidence type="ECO:0000313" key="3">
    <source>
        <dbReference type="Proteomes" id="UP000471521"/>
    </source>
</evidence>
<protein>
    <submittedName>
        <fullName evidence="2">Uncharacterized protein</fullName>
    </submittedName>
</protein>
<feature type="transmembrane region" description="Helical" evidence="1">
    <location>
        <begin position="77"/>
        <end position="106"/>
    </location>
</feature>
<evidence type="ECO:0000256" key="1">
    <source>
        <dbReference type="SAM" id="Phobius"/>
    </source>
</evidence>
<feature type="transmembrane region" description="Helical" evidence="1">
    <location>
        <begin position="21"/>
        <end position="40"/>
    </location>
</feature>
<name>A0A6B0SML0_9EURY</name>
<keyword evidence="1" id="KW-1133">Transmembrane helix</keyword>